<dbReference type="Pfam" id="PF04082">
    <property type="entry name" value="Fungal_trans"/>
    <property type="match status" value="1"/>
</dbReference>
<gene>
    <name evidence="9" type="ORF">BcDW1_8662</name>
</gene>
<dbReference type="OrthoDB" id="10249920at2759"/>
<keyword evidence="5" id="KW-0804">Transcription</keyword>
<evidence type="ECO:0000256" key="1">
    <source>
        <dbReference type="ARBA" id="ARBA00022723"/>
    </source>
</evidence>
<dbReference type="InterPro" id="IPR051615">
    <property type="entry name" value="Transcr_Regulatory_Elem"/>
</dbReference>
<evidence type="ECO:0000313" key="10">
    <source>
        <dbReference type="Proteomes" id="UP000012045"/>
    </source>
</evidence>
<keyword evidence="2" id="KW-0862">Zinc</keyword>
<dbReference type="GO" id="GO:0006351">
    <property type="term" value="P:DNA-templated transcription"/>
    <property type="evidence" value="ECO:0007669"/>
    <property type="project" value="InterPro"/>
</dbReference>
<feature type="region of interest" description="Disordered" evidence="7">
    <location>
        <begin position="161"/>
        <end position="184"/>
    </location>
</feature>
<dbReference type="Proteomes" id="UP000012045">
    <property type="component" value="Unassembled WGS sequence"/>
</dbReference>
<keyword evidence="6" id="KW-0539">Nucleus</keyword>
<evidence type="ECO:0000256" key="5">
    <source>
        <dbReference type="ARBA" id="ARBA00023163"/>
    </source>
</evidence>
<evidence type="ECO:0000259" key="8">
    <source>
        <dbReference type="Pfam" id="PF04082"/>
    </source>
</evidence>
<feature type="compositionally biased region" description="Polar residues" evidence="7">
    <location>
        <begin position="165"/>
        <end position="177"/>
    </location>
</feature>
<keyword evidence="3" id="KW-0805">Transcription regulation</keyword>
<evidence type="ECO:0000313" key="9">
    <source>
        <dbReference type="EMBL" id="EMR82730.1"/>
    </source>
</evidence>
<proteinExistence type="predicted"/>
<sequence>MSKHVSESRLLVKSVGRINESVKARDQRVPYARKEGSCAIIPQRSRESMFPVDRISQTTSLTNVYRRKHCDDVYVRSLEDKVKALEAQLAAYQSSESQSKEYMGHEILPISSPATTSSLAYESEAITPENIDEPNDPRSQVAMEELASLMLTMDIEEKGEPSFTIPRNKSTSKQNSIPGEILTPDISSHDQNLSKIGFYTETRTHLVECFMAAFNIYHQFIEQGELQTILLETTFSIELDFGFRNHALLSVGAFLSPKSDAKELSSHHATSAENILLRSIREYPSDLVVQGLALLSWRELMLENNSMAYTYIGIYSLIFARTFIDGTILAMATGLILHLGLHVSSLGSGKSPDLTLNRNSSADDYVRKRRIRSFWAYFSVDRMVTSSLGMNCTIHWQRIRISSFSSALDHYPSPDELAHDKFCQLWHLWDSFMDQRQVFVSQLKNNQLTLLIRYAFEWTGLKAKQRQNLLKRAHQALTDFYAGTDDKLALSKTSMPQTFLLFQLAYHTAILLIHRPFLNEPKGSETLSFALRSATNAAASIARIIRAYRKFCGFADVNPQVIDYILSAAVIHLLNATSGRNFLGRQSANSLQSCLDALVEIQSTWMAQASRAIREIQELAAKWKVVWALPLQFSQRVPEKEIRQDRIQIMAPMPECTNVLTSNAQMPYVFDTGEFANRHIHPGFNNDFGALWDPSLFENALEHVNLPEHIAYQSSLEWLFDESNPGFQ</sequence>
<name>M7TMY0_BOTF1</name>
<dbReference type="CDD" id="cd12148">
    <property type="entry name" value="fungal_TF_MHR"/>
    <property type="match status" value="1"/>
</dbReference>
<dbReference type="InterPro" id="IPR007219">
    <property type="entry name" value="XnlR_reg_dom"/>
</dbReference>
<dbReference type="PANTHER" id="PTHR31313">
    <property type="entry name" value="TY1 ENHANCER ACTIVATOR"/>
    <property type="match status" value="1"/>
</dbReference>
<dbReference type="AlphaFoldDB" id="M7TMY0"/>
<organism evidence="9 10">
    <name type="scientific">Botryotinia fuckeliana (strain BcDW1)</name>
    <name type="common">Noble rot fungus</name>
    <name type="synonym">Botrytis cinerea</name>
    <dbReference type="NCBI Taxonomy" id="1290391"/>
    <lineage>
        <taxon>Eukaryota</taxon>
        <taxon>Fungi</taxon>
        <taxon>Dikarya</taxon>
        <taxon>Ascomycota</taxon>
        <taxon>Pezizomycotina</taxon>
        <taxon>Leotiomycetes</taxon>
        <taxon>Helotiales</taxon>
        <taxon>Sclerotiniaceae</taxon>
        <taxon>Botrytis</taxon>
    </lineage>
</organism>
<dbReference type="GO" id="GO:0003677">
    <property type="term" value="F:DNA binding"/>
    <property type="evidence" value="ECO:0007669"/>
    <property type="project" value="UniProtKB-KW"/>
</dbReference>
<feature type="domain" description="Xylanolytic transcriptional activator regulatory" evidence="8">
    <location>
        <begin position="247"/>
        <end position="402"/>
    </location>
</feature>
<accession>M7TMY0</accession>
<protein>
    <submittedName>
        <fullName evidence="9">Putative c6 transcription factor protein</fullName>
    </submittedName>
</protein>
<evidence type="ECO:0000256" key="7">
    <source>
        <dbReference type="SAM" id="MobiDB-lite"/>
    </source>
</evidence>
<evidence type="ECO:0000256" key="3">
    <source>
        <dbReference type="ARBA" id="ARBA00023015"/>
    </source>
</evidence>
<dbReference type="EMBL" id="KB708029">
    <property type="protein sequence ID" value="EMR82730.1"/>
    <property type="molecule type" value="Genomic_DNA"/>
</dbReference>
<dbReference type="GO" id="GO:0008270">
    <property type="term" value="F:zinc ion binding"/>
    <property type="evidence" value="ECO:0007669"/>
    <property type="project" value="InterPro"/>
</dbReference>
<reference evidence="10" key="1">
    <citation type="journal article" date="2013" name="Genome Announc.">
        <title>Draft genome sequence of Botrytis cinerea BcDW1, inoculum for noble rot of grape berries.</title>
        <authorList>
            <person name="Blanco-Ulate B."/>
            <person name="Allen G."/>
            <person name="Powell A.L."/>
            <person name="Cantu D."/>
        </authorList>
    </citation>
    <scope>NUCLEOTIDE SEQUENCE [LARGE SCALE GENOMIC DNA]</scope>
    <source>
        <strain evidence="10">BcDW1</strain>
    </source>
</reference>
<dbReference type="HOGENOM" id="CLU_014921_1_0_1"/>
<dbReference type="STRING" id="1290391.M7TMY0"/>
<evidence type="ECO:0000256" key="4">
    <source>
        <dbReference type="ARBA" id="ARBA00023125"/>
    </source>
</evidence>
<evidence type="ECO:0000256" key="2">
    <source>
        <dbReference type="ARBA" id="ARBA00022833"/>
    </source>
</evidence>
<keyword evidence="1" id="KW-0479">Metal-binding</keyword>
<dbReference type="PANTHER" id="PTHR31313:SF81">
    <property type="entry name" value="TY1 ENHANCER ACTIVATOR"/>
    <property type="match status" value="1"/>
</dbReference>
<evidence type="ECO:0000256" key="6">
    <source>
        <dbReference type="ARBA" id="ARBA00023242"/>
    </source>
</evidence>
<keyword evidence="4" id="KW-0238">DNA-binding</keyword>